<keyword evidence="3" id="KW-1185">Reference proteome</keyword>
<keyword evidence="1" id="KW-1133">Transmembrane helix</keyword>
<sequence>MGSLDKTAAFMCILLFVAALLLRLVGVDYGYFHGDERVNDAAKVLTGQIVPGQHFYPPFFTYLNAVALAGLFVIGSIAGWWEGVAGFRAQYFADPTLFYVTLRSVTASISALIVPLFFLTARHLKLDTPRALLVALFAMLFPLAVFMAHIAKGDTGLAAGLIGCFWAMLIRLQANRPVRWDIILGLCVVLTLSFKQSAVFVLGPLALGLLVMLIRAEGQKSALTSFLRVMVLVLILWPILNIGVILDFRNFLDFQRIQAVMSLSSESGNGLDGLTTLAKRAIEITFGMSPVMAVVALLTPVLLLRKECCLPQKPALLVIWLSLAIGTVATALMTGPRQPEHLWIGNFTGFLLLAGLVIADLTRADRRPATRIAAGLLLLAALGLSATGTTKTLQQALAKPIRQDVETYLVKNYSDRKIITSLHLDLPQMKEAQQAELDRWDRLARKYDTDLPEFSQERRIAHSAPDALYFVNLPGVMFGLENVDEDSQDYQVKAHAWPLQKEEWDLPYWLSRGFTVFTIQDFEYYAYSANPEIRRAFFQTLNRDCTLKHSFPAAKPLYLEREVRIFDCAGP</sequence>
<evidence type="ECO:0008006" key="4">
    <source>
        <dbReference type="Google" id="ProtNLM"/>
    </source>
</evidence>
<dbReference type="Proteomes" id="UP000051587">
    <property type="component" value="Unassembled WGS sequence"/>
</dbReference>
<feature type="transmembrane region" description="Helical" evidence="1">
    <location>
        <begin position="131"/>
        <end position="150"/>
    </location>
</feature>
<organism evidence="2 3">
    <name type="scientific">Thalassovita gelatinovora</name>
    <name type="common">Thalassobius gelatinovorus</name>
    <dbReference type="NCBI Taxonomy" id="53501"/>
    <lineage>
        <taxon>Bacteria</taxon>
        <taxon>Pseudomonadati</taxon>
        <taxon>Pseudomonadota</taxon>
        <taxon>Alphaproteobacteria</taxon>
        <taxon>Rhodobacterales</taxon>
        <taxon>Roseobacteraceae</taxon>
        <taxon>Thalassovita</taxon>
    </lineage>
</organism>
<dbReference type="EMBL" id="CYSA01000016">
    <property type="protein sequence ID" value="CUH65521.1"/>
    <property type="molecule type" value="Genomic_DNA"/>
</dbReference>
<dbReference type="STRING" id="53501.SAMN04488043_11539"/>
<accession>A0A0P1FBG3</accession>
<evidence type="ECO:0000313" key="2">
    <source>
        <dbReference type="EMBL" id="CUH65521.1"/>
    </source>
</evidence>
<evidence type="ECO:0000313" key="3">
    <source>
        <dbReference type="Proteomes" id="UP000051587"/>
    </source>
</evidence>
<proteinExistence type="predicted"/>
<feature type="transmembrane region" description="Helical" evidence="1">
    <location>
        <begin position="194"/>
        <end position="214"/>
    </location>
</feature>
<feature type="transmembrane region" description="Helical" evidence="1">
    <location>
        <begin position="157"/>
        <end position="174"/>
    </location>
</feature>
<feature type="transmembrane region" description="Helical" evidence="1">
    <location>
        <begin position="284"/>
        <end position="304"/>
    </location>
</feature>
<keyword evidence="1" id="KW-0812">Transmembrane</keyword>
<evidence type="ECO:0000256" key="1">
    <source>
        <dbReference type="SAM" id="Phobius"/>
    </source>
</evidence>
<feature type="transmembrane region" description="Helical" evidence="1">
    <location>
        <begin position="96"/>
        <end position="119"/>
    </location>
</feature>
<protein>
    <recommendedName>
        <fullName evidence="4">Glycosyltransferase RgtA/B/C/D-like domain-containing protein</fullName>
    </recommendedName>
</protein>
<feature type="transmembrane region" description="Helical" evidence="1">
    <location>
        <begin position="226"/>
        <end position="246"/>
    </location>
</feature>
<feature type="transmembrane region" description="Helical" evidence="1">
    <location>
        <begin position="371"/>
        <end position="389"/>
    </location>
</feature>
<gene>
    <name evidence="2" type="ORF">TG4357_01911</name>
</gene>
<reference evidence="2 3" key="1">
    <citation type="submission" date="2015-09" db="EMBL/GenBank/DDBJ databases">
        <authorList>
            <consortium name="Swine Surveillance"/>
        </authorList>
    </citation>
    <scope>NUCLEOTIDE SEQUENCE [LARGE SCALE GENOMIC DNA]</scope>
    <source>
        <strain evidence="2 3">CECT 4357</strain>
    </source>
</reference>
<feature type="transmembrane region" description="Helical" evidence="1">
    <location>
        <begin position="59"/>
        <end position="84"/>
    </location>
</feature>
<keyword evidence="1" id="KW-0472">Membrane</keyword>
<feature type="transmembrane region" description="Helical" evidence="1">
    <location>
        <begin position="316"/>
        <end position="335"/>
    </location>
</feature>
<dbReference type="AlphaFoldDB" id="A0A0P1FBG3"/>
<name>A0A0P1FBG3_THAGE</name>
<feature type="transmembrane region" description="Helical" evidence="1">
    <location>
        <begin position="341"/>
        <end position="359"/>
    </location>
</feature>